<feature type="non-terminal residue" evidence="3">
    <location>
        <position position="50"/>
    </location>
</feature>
<gene>
    <name evidence="3" type="ORF">PILCRDRAFT_826912</name>
    <name evidence="2" type="ORF">PILCRDRAFT_829827</name>
</gene>
<organism evidence="3 4">
    <name type="scientific">Piloderma croceum (strain F 1598)</name>
    <dbReference type="NCBI Taxonomy" id="765440"/>
    <lineage>
        <taxon>Eukaryota</taxon>
        <taxon>Fungi</taxon>
        <taxon>Dikarya</taxon>
        <taxon>Basidiomycota</taxon>
        <taxon>Agaricomycotina</taxon>
        <taxon>Agaricomycetes</taxon>
        <taxon>Agaricomycetidae</taxon>
        <taxon>Atheliales</taxon>
        <taxon>Atheliaceae</taxon>
        <taxon>Piloderma</taxon>
    </lineage>
</organism>
<keyword evidence="4" id="KW-1185">Reference proteome</keyword>
<dbReference type="AlphaFoldDB" id="A0A0C3ETA2"/>
<dbReference type="HOGENOM" id="CLU_3129872_0_0_1"/>
<dbReference type="EMBL" id="KN833042">
    <property type="protein sequence ID" value="KIM75755.1"/>
    <property type="molecule type" value="Genomic_DNA"/>
</dbReference>
<sequence length="50" mass="5344">MAAASEPTASQENQRRASDVILNLSSGEREVRKYGIPIKVTAGTTRANPT</sequence>
<reference evidence="4" key="2">
    <citation type="submission" date="2015-01" db="EMBL/GenBank/DDBJ databases">
        <title>Evolutionary Origins and Diversification of the Mycorrhizal Mutualists.</title>
        <authorList>
            <consortium name="DOE Joint Genome Institute"/>
            <consortium name="Mycorrhizal Genomics Consortium"/>
            <person name="Kohler A."/>
            <person name="Kuo A."/>
            <person name="Nagy L.G."/>
            <person name="Floudas D."/>
            <person name="Copeland A."/>
            <person name="Barry K.W."/>
            <person name="Cichocki N."/>
            <person name="Veneault-Fourrey C."/>
            <person name="LaButti K."/>
            <person name="Lindquist E.A."/>
            <person name="Lipzen A."/>
            <person name="Lundell T."/>
            <person name="Morin E."/>
            <person name="Murat C."/>
            <person name="Riley R."/>
            <person name="Ohm R."/>
            <person name="Sun H."/>
            <person name="Tunlid A."/>
            <person name="Henrissat B."/>
            <person name="Grigoriev I.V."/>
            <person name="Hibbett D.S."/>
            <person name="Martin F."/>
        </authorList>
    </citation>
    <scope>NUCLEOTIDE SEQUENCE [LARGE SCALE GENOMIC DNA]</scope>
    <source>
        <strain evidence="2 4">F 1598</strain>
    </source>
</reference>
<name>A0A0C3ETA2_PILCF</name>
<protein>
    <submittedName>
        <fullName evidence="3">Uncharacterized protein</fullName>
    </submittedName>
</protein>
<evidence type="ECO:0000256" key="1">
    <source>
        <dbReference type="SAM" id="MobiDB-lite"/>
    </source>
</evidence>
<evidence type="ECO:0000313" key="3">
    <source>
        <dbReference type="EMBL" id="KIM75755.1"/>
    </source>
</evidence>
<feature type="region of interest" description="Disordered" evidence="1">
    <location>
        <begin position="1"/>
        <end position="21"/>
    </location>
</feature>
<evidence type="ECO:0000313" key="4">
    <source>
        <dbReference type="Proteomes" id="UP000054166"/>
    </source>
</evidence>
<evidence type="ECO:0000313" key="2">
    <source>
        <dbReference type="EMBL" id="KIM72329.1"/>
    </source>
</evidence>
<proteinExistence type="predicted"/>
<accession>A0A0C3ETA2</accession>
<dbReference type="EMBL" id="KN833140">
    <property type="protein sequence ID" value="KIM72329.1"/>
    <property type="molecule type" value="Genomic_DNA"/>
</dbReference>
<dbReference type="Proteomes" id="UP000054166">
    <property type="component" value="Unassembled WGS sequence"/>
</dbReference>
<reference evidence="3 4" key="1">
    <citation type="submission" date="2014-04" db="EMBL/GenBank/DDBJ databases">
        <authorList>
            <consortium name="DOE Joint Genome Institute"/>
            <person name="Kuo A."/>
            <person name="Tarkka M."/>
            <person name="Buscot F."/>
            <person name="Kohler A."/>
            <person name="Nagy L.G."/>
            <person name="Floudas D."/>
            <person name="Copeland A."/>
            <person name="Barry K.W."/>
            <person name="Cichocki N."/>
            <person name="Veneault-Fourrey C."/>
            <person name="LaButti K."/>
            <person name="Lindquist E.A."/>
            <person name="Lipzen A."/>
            <person name="Lundell T."/>
            <person name="Morin E."/>
            <person name="Murat C."/>
            <person name="Sun H."/>
            <person name="Tunlid A."/>
            <person name="Henrissat B."/>
            <person name="Grigoriev I.V."/>
            <person name="Hibbett D.S."/>
            <person name="Martin F."/>
            <person name="Nordberg H.P."/>
            <person name="Cantor M.N."/>
            <person name="Hua S.X."/>
        </authorList>
    </citation>
    <scope>NUCLEOTIDE SEQUENCE [LARGE SCALE GENOMIC DNA]</scope>
    <source>
        <strain evidence="3 4">F 1598</strain>
    </source>
</reference>
<reference evidence="3" key="3">
    <citation type="submission" date="2015-02" db="EMBL/GenBank/DDBJ databases">
        <title>Evolutionary Origins and Diversification of the Mycorrhizal Mutualists.</title>
        <authorList>
            <consortium name="DOE Joint Genome Institute"/>
            <consortium name="Mycorrhizal Genomics Consortium"/>
            <person name="Kohler A."/>
            <person name="Kuo A."/>
            <person name="Nagy L.G."/>
            <person name="Floudas D."/>
            <person name="Copeland A."/>
            <person name="Barry K.W."/>
            <person name="Cichocki N."/>
            <person name="Veneault-Fourrey C."/>
            <person name="LaButti K."/>
            <person name="Lindquist E.A."/>
            <person name="Lipzen A."/>
            <person name="Lundell T."/>
            <person name="Morin E."/>
            <person name="Murat C."/>
            <person name="Riley R."/>
            <person name="Ohm R."/>
            <person name="Sun H."/>
            <person name="Tunlid A."/>
            <person name="Henrissat B."/>
            <person name="Grigoriev I.V."/>
            <person name="Hibbett D.S."/>
            <person name="Martin F."/>
        </authorList>
    </citation>
    <scope>NUCLEOTIDE SEQUENCE</scope>
    <source>
        <strain evidence="3">F 1598</strain>
    </source>
</reference>